<dbReference type="AlphaFoldDB" id="A0A8J6TDJ9"/>
<dbReference type="Pfam" id="PF00027">
    <property type="entry name" value="cNMP_binding"/>
    <property type="match status" value="1"/>
</dbReference>
<dbReference type="Proteomes" id="UP000614424">
    <property type="component" value="Unassembled WGS sequence"/>
</dbReference>
<dbReference type="Gene3D" id="2.60.120.10">
    <property type="entry name" value="Jelly Rolls"/>
    <property type="match status" value="1"/>
</dbReference>
<proteinExistence type="predicted"/>
<dbReference type="InterPro" id="IPR025497">
    <property type="entry name" value="PatA-like_N"/>
</dbReference>
<feature type="domain" description="Cyclic nucleotide-binding" evidence="1">
    <location>
        <begin position="119"/>
        <end position="234"/>
    </location>
</feature>
<evidence type="ECO:0000313" key="3">
    <source>
        <dbReference type="Proteomes" id="UP000614424"/>
    </source>
</evidence>
<dbReference type="InterPro" id="IPR050818">
    <property type="entry name" value="KCNH_animal-type"/>
</dbReference>
<dbReference type="InterPro" id="IPR000595">
    <property type="entry name" value="cNMP-bd_dom"/>
</dbReference>
<organism evidence="2 3">
    <name type="scientific">Candidatus Desulfobia pelagia</name>
    <dbReference type="NCBI Taxonomy" id="2841692"/>
    <lineage>
        <taxon>Bacteria</taxon>
        <taxon>Pseudomonadati</taxon>
        <taxon>Thermodesulfobacteriota</taxon>
        <taxon>Desulfobulbia</taxon>
        <taxon>Desulfobulbales</taxon>
        <taxon>Desulfobulbaceae</taxon>
        <taxon>Candidatus Desulfobia</taxon>
    </lineage>
</organism>
<reference evidence="2 3" key="1">
    <citation type="submission" date="2020-08" db="EMBL/GenBank/DDBJ databases">
        <title>Bridging the membrane lipid divide: bacteria of the FCB group superphylum have the potential to synthesize archaeal ether lipids.</title>
        <authorList>
            <person name="Villanueva L."/>
            <person name="Von Meijenfeldt F.A.B."/>
            <person name="Westbye A.B."/>
            <person name="Yadav S."/>
            <person name="Hopmans E.C."/>
            <person name="Dutilh B.E."/>
            <person name="Sinninghe Damste J.S."/>
        </authorList>
    </citation>
    <scope>NUCLEOTIDE SEQUENCE [LARGE SCALE GENOMIC DNA]</scope>
    <source>
        <strain evidence="2">NIOZ-UU47</strain>
    </source>
</reference>
<evidence type="ECO:0000313" key="2">
    <source>
        <dbReference type="EMBL" id="MBC8318861.1"/>
    </source>
</evidence>
<dbReference type="InterPro" id="IPR014710">
    <property type="entry name" value="RmlC-like_jellyroll"/>
</dbReference>
<dbReference type="GO" id="GO:0005249">
    <property type="term" value="F:voltage-gated potassium channel activity"/>
    <property type="evidence" value="ECO:0007669"/>
    <property type="project" value="TreeGrafter"/>
</dbReference>
<gene>
    <name evidence="2" type="ORF">H8E41_13240</name>
</gene>
<name>A0A8J6TDJ9_9BACT</name>
<dbReference type="SUPFAM" id="SSF51206">
    <property type="entry name" value="cAMP-binding domain-like"/>
    <property type="match status" value="1"/>
</dbReference>
<comment type="caution">
    <text evidence="2">The sequence shown here is derived from an EMBL/GenBank/DDBJ whole genome shotgun (WGS) entry which is preliminary data.</text>
</comment>
<dbReference type="GO" id="GO:0005886">
    <property type="term" value="C:plasma membrane"/>
    <property type="evidence" value="ECO:0007669"/>
    <property type="project" value="TreeGrafter"/>
</dbReference>
<dbReference type="PROSITE" id="PS50042">
    <property type="entry name" value="CNMP_BINDING_3"/>
    <property type="match status" value="1"/>
</dbReference>
<dbReference type="GO" id="GO:0042391">
    <property type="term" value="P:regulation of membrane potential"/>
    <property type="evidence" value="ECO:0007669"/>
    <property type="project" value="TreeGrafter"/>
</dbReference>
<dbReference type="CDD" id="cd00038">
    <property type="entry name" value="CAP_ED"/>
    <property type="match status" value="1"/>
</dbReference>
<accession>A0A8J6TDJ9</accession>
<dbReference type="PANTHER" id="PTHR10217:SF435">
    <property type="entry name" value="POTASSIUM VOLTAGE-GATED CHANNEL PROTEIN EAG"/>
    <property type="match status" value="1"/>
</dbReference>
<dbReference type="EMBL" id="JACNJZ010000192">
    <property type="protein sequence ID" value="MBC8318861.1"/>
    <property type="molecule type" value="Genomic_DNA"/>
</dbReference>
<dbReference type="Pfam" id="PF14332">
    <property type="entry name" value="DUF4388"/>
    <property type="match status" value="1"/>
</dbReference>
<protein>
    <submittedName>
        <fullName evidence="2">DUF4388 domain-containing protein</fullName>
    </submittedName>
</protein>
<dbReference type="SMART" id="SM00100">
    <property type="entry name" value="cNMP"/>
    <property type="match status" value="1"/>
</dbReference>
<dbReference type="InterPro" id="IPR018490">
    <property type="entry name" value="cNMP-bd_dom_sf"/>
</dbReference>
<sequence>MSPFIATFQIVEDKNCPLYVLEDNLQLSDKALVPPLGKPVCLILAREMTELLFSLMGQSSDSRDYDKLFSCSGCSGLIKFKMTRSLEGGQEEDSAMPLILGTAPDLPPDLVDDLENMDIFQKVDKKNLSSIFSYFSYKKFVPGEELLRKGEEGQNVNIILSGKVAVVDGDLTLANLGRGEIIGEMSQLSSQVVCATVKALEVTEVLSISGDDLKTVMSENPSLYTYLLQLLTGRLSRTNAARLQEVAAAMTGSLREMSQLELFQALNMNGKTGVLTLEFPEGKANVSFREGELVNARYAGKEKEEAIHRIIAEKNIGRFQFSAGLSGEEMQAEELGDFMKLLMNALRKIDEDSPAGEVN</sequence>
<evidence type="ECO:0000259" key="1">
    <source>
        <dbReference type="PROSITE" id="PS50042"/>
    </source>
</evidence>
<dbReference type="PANTHER" id="PTHR10217">
    <property type="entry name" value="VOLTAGE AND LIGAND GATED POTASSIUM CHANNEL"/>
    <property type="match status" value="1"/>
</dbReference>